<gene>
    <name evidence="2" type="ORF">ELQ94_01760</name>
</gene>
<organism evidence="2 3">
    <name type="scientific">Labedella endophytica</name>
    <dbReference type="NCBI Taxonomy" id="1523160"/>
    <lineage>
        <taxon>Bacteria</taxon>
        <taxon>Bacillati</taxon>
        <taxon>Actinomycetota</taxon>
        <taxon>Actinomycetes</taxon>
        <taxon>Micrococcales</taxon>
        <taxon>Microbacteriaceae</taxon>
        <taxon>Labedella</taxon>
    </lineage>
</organism>
<accession>A0A433JVX0</accession>
<feature type="transmembrane region" description="Helical" evidence="1">
    <location>
        <begin position="47"/>
        <end position="71"/>
    </location>
</feature>
<keyword evidence="1" id="KW-0812">Transmembrane</keyword>
<evidence type="ECO:0000313" key="3">
    <source>
        <dbReference type="Proteomes" id="UP000274909"/>
    </source>
</evidence>
<dbReference type="RefSeq" id="WP_127046554.1">
    <property type="nucleotide sequence ID" value="NZ_RZGZ01000001.1"/>
</dbReference>
<keyword evidence="1" id="KW-1133">Transmembrane helix</keyword>
<evidence type="ECO:0000256" key="1">
    <source>
        <dbReference type="SAM" id="Phobius"/>
    </source>
</evidence>
<dbReference type="Pfam" id="PF12277">
    <property type="entry name" value="DUF3618"/>
    <property type="match status" value="1"/>
</dbReference>
<dbReference type="Proteomes" id="UP000274909">
    <property type="component" value="Unassembled WGS sequence"/>
</dbReference>
<name>A0A433JVX0_9MICO</name>
<dbReference type="AlphaFoldDB" id="A0A433JVX0"/>
<comment type="caution">
    <text evidence="2">The sequence shown here is derived from an EMBL/GenBank/DDBJ whole genome shotgun (WGS) entry which is preliminary data.</text>
</comment>
<evidence type="ECO:0000313" key="2">
    <source>
        <dbReference type="EMBL" id="RUR03301.1"/>
    </source>
</evidence>
<dbReference type="EMBL" id="RZGZ01000001">
    <property type="protein sequence ID" value="RUR03301.1"/>
    <property type="molecule type" value="Genomic_DNA"/>
</dbReference>
<keyword evidence="3" id="KW-1185">Reference proteome</keyword>
<proteinExistence type="predicted"/>
<keyword evidence="1" id="KW-0472">Membrane</keyword>
<dbReference type="InterPro" id="IPR022062">
    <property type="entry name" value="DUF3618"/>
</dbReference>
<protein>
    <submittedName>
        <fullName evidence="2">DUF3618 domain-containing protein</fullName>
    </submittedName>
</protein>
<reference evidence="2 3" key="1">
    <citation type="submission" date="2018-12" db="EMBL/GenBank/DDBJ databases">
        <authorList>
            <person name="Li F."/>
        </authorList>
    </citation>
    <scope>NUCLEOTIDE SEQUENCE [LARGE SCALE GENOMIC DNA]</scope>
    <source>
        <strain evidence="2 3">EGI 6500705</strain>
    </source>
</reference>
<sequence length="73" mass="8073">MPRADDLDEARDSLAETLDEIEERVDPRVRWQDGVARVRKLADEQPIPVAAIAVAGTAVVALGVVVLYRIVRH</sequence>